<accession>A0A1X7VDB9</accession>
<reference evidence="2" key="2">
    <citation type="submission" date="2017-05" db="UniProtKB">
        <authorList>
            <consortium name="EnsemblMetazoa"/>
        </authorList>
    </citation>
    <scope>IDENTIFICATION</scope>
</reference>
<gene>
    <name evidence="2" type="primary">109580720</name>
</gene>
<dbReference type="EnsemblMetazoa" id="Aqu2.1.37512_001">
    <property type="protein sequence ID" value="Aqu2.1.37512_001"/>
    <property type="gene ID" value="Aqu2.1.37512"/>
</dbReference>
<evidence type="ECO:0000313" key="2">
    <source>
        <dbReference type="EnsemblMetazoa" id="Aqu2.1.37512_001"/>
    </source>
</evidence>
<dbReference type="EnsemblMetazoa" id="XM_019994207.1">
    <property type="protein sequence ID" value="XP_019849766.1"/>
    <property type="gene ID" value="LOC109580720"/>
</dbReference>
<feature type="signal peptide" evidence="1">
    <location>
        <begin position="1"/>
        <end position="20"/>
    </location>
</feature>
<dbReference type="InParanoid" id="A0A1X7VDB9"/>
<dbReference type="AlphaFoldDB" id="A0A1X7VDB9"/>
<keyword evidence="3" id="KW-1185">Reference proteome</keyword>
<protein>
    <submittedName>
        <fullName evidence="2">Uncharacterized protein</fullName>
    </submittedName>
</protein>
<evidence type="ECO:0000313" key="3">
    <source>
        <dbReference type="Proteomes" id="UP000007879"/>
    </source>
</evidence>
<proteinExistence type="predicted"/>
<dbReference type="KEGG" id="aqu:109580720"/>
<feature type="chain" id="PRO_5013253970" evidence="1">
    <location>
        <begin position="21"/>
        <end position="209"/>
    </location>
</feature>
<keyword evidence="1" id="KW-0732">Signal</keyword>
<organism evidence="2">
    <name type="scientific">Amphimedon queenslandica</name>
    <name type="common">Sponge</name>
    <dbReference type="NCBI Taxonomy" id="400682"/>
    <lineage>
        <taxon>Eukaryota</taxon>
        <taxon>Metazoa</taxon>
        <taxon>Porifera</taxon>
        <taxon>Demospongiae</taxon>
        <taxon>Heteroscleromorpha</taxon>
        <taxon>Haplosclerida</taxon>
        <taxon>Niphatidae</taxon>
        <taxon>Amphimedon</taxon>
    </lineage>
</organism>
<reference evidence="3" key="1">
    <citation type="journal article" date="2010" name="Nature">
        <title>The Amphimedon queenslandica genome and the evolution of animal complexity.</title>
        <authorList>
            <person name="Srivastava M."/>
            <person name="Simakov O."/>
            <person name="Chapman J."/>
            <person name="Fahey B."/>
            <person name="Gauthier M.E."/>
            <person name="Mitros T."/>
            <person name="Richards G.S."/>
            <person name="Conaco C."/>
            <person name="Dacre M."/>
            <person name="Hellsten U."/>
            <person name="Larroux C."/>
            <person name="Putnam N.H."/>
            <person name="Stanke M."/>
            <person name="Adamska M."/>
            <person name="Darling A."/>
            <person name="Degnan S.M."/>
            <person name="Oakley T.H."/>
            <person name="Plachetzki D.C."/>
            <person name="Zhai Y."/>
            <person name="Adamski M."/>
            <person name="Calcino A."/>
            <person name="Cummins S.F."/>
            <person name="Goodstein D.M."/>
            <person name="Harris C."/>
            <person name="Jackson D.J."/>
            <person name="Leys S.P."/>
            <person name="Shu S."/>
            <person name="Woodcroft B.J."/>
            <person name="Vervoort M."/>
            <person name="Kosik K.S."/>
            <person name="Manning G."/>
            <person name="Degnan B.M."/>
            <person name="Rokhsar D.S."/>
        </authorList>
    </citation>
    <scope>NUCLEOTIDE SEQUENCE [LARGE SCALE GENOMIC DNA]</scope>
</reference>
<name>A0A1X7VDB9_AMPQE</name>
<sequence length="209" mass="21554">MNYFTFTFVVICIYIAGTSAQTACQPSQGCSVGILITSTVSTRNITCPLSGGFAAAAVSATLGALPASCNVLPSNLFQVYCREEGVLTAIGGTGTGTGTAAETPNYAILETLIMCNSCTQGTLNIPRRIRTSTRTTRRRTQTGTGTGTGASTICPLSLPATRSIVVFGIPYLATIANRGLIGYYCSNTQLIAGGTRNAFCVCPSGCTAN</sequence>
<dbReference type="Proteomes" id="UP000007879">
    <property type="component" value="Unassembled WGS sequence"/>
</dbReference>
<evidence type="ECO:0000256" key="1">
    <source>
        <dbReference type="SAM" id="SignalP"/>
    </source>
</evidence>